<dbReference type="RefSeq" id="WP_353862308.1">
    <property type="nucleotide sequence ID" value="NZ_CP088295.1"/>
</dbReference>
<dbReference type="PROSITE" id="PS50850">
    <property type="entry name" value="MFS"/>
    <property type="match status" value="1"/>
</dbReference>
<dbReference type="InterPro" id="IPR020846">
    <property type="entry name" value="MFS_dom"/>
</dbReference>
<evidence type="ECO:0000259" key="8">
    <source>
        <dbReference type="PROSITE" id="PS50850"/>
    </source>
</evidence>
<feature type="transmembrane region" description="Helical" evidence="7">
    <location>
        <begin position="111"/>
        <end position="129"/>
    </location>
</feature>
<dbReference type="SUPFAM" id="SSF103473">
    <property type="entry name" value="MFS general substrate transporter"/>
    <property type="match status" value="1"/>
</dbReference>
<feature type="transmembrane region" description="Helical" evidence="7">
    <location>
        <begin position="201"/>
        <end position="220"/>
    </location>
</feature>
<dbReference type="PROSITE" id="PS00216">
    <property type="entry name" value="SUGAR_TRANSPORT_1"/>
    <property type="match status" value="1"/>
</dbReference>
<protein>
    <submittedName>
        <fullName evidence="9">MFS transporter</fullName>
    </submittedName>
</protein>
<evidence type="ECO:0000256" key="1">
    <source>
        <dbReference type="ARBA" id="ARBA00004651"/>
    </source>
</evidence>
<feature type="transmembrane region" description="Helical" evidence="7">
    <location>
        <begin position="363"/>
        <end position="389"/>
    </location>
</feature>
<feature type="transmembrane region" description="Helical" evidence="7">
    <location>
        <begin position="335"/>
        <end position="351"/>
    </location>
</feature>
<dbReference type="InterPro" id="IPR004638">
    <property type="entry name" value="EmrB-like"/>
</dbReference>
<keyword evidence="6 7" id="KW-0472">Membrane</keyword>
<dbReference type="Proteomes" id="UP001058860">
    <property type="component" value="Chromosome"/>
</dbReference>
<feature type="transmembrane region" description="Helical" evidence="7">
    <location>
        <begin position="168"/>
        <end position="189"/>
    </location>
</feature>
<keyword evidence="5 7" id="KW-1133">Transmembrane helix</keyword>
<keyword evidence="2" id="KW-0813">Transport</keyword>
<evidence type="ECO:0000313" key="9">
    <source>
        <dbReference type="EMBL" id="UUY01759.1"/>
    </source>
</evidence>
<feature type="transmembrane region" description="Helical" evidence="7">
    <location>
        <begin position="270"/>
        <end position="293"/>
    </location>
</feature>
<dbReference type="CDD" id="cd17321">
    <property type="entry name" value="MFS_MMR_MDR_like"/>
    <property type="match status" value="1"/>
</dbReference>
<keyword evidence="4 7" id="KW-0812">Transmembrane</keyword>
<organism evidence="9 10">
    <name type="scientific">Svornostia abyssi</name>
    <dbReference type="NCBI Taxonomy" id="2898438"/>
    <lineage>
        <taxon>Bacteria</taxon>
        <taxon>Bacillati</taxon>
        <taxon>Actinomycetota</taxon>
        <taxon>Thermoleophilia</taxon>
        <taxon>Solirubrobacterales</taxon>
        <taxon>Baekduiaceae</taxon>
        <taxon>Svornostia</taxon>
    </lineage>
</organism>
<dbReference type="PANTHER" id="PTHR42718:SF46">
    <property type="entry name" value="BLR6921 PROTEIN"/>
    <property type="match status" value="1"/>
</dbReference>
<feature type="transmembrane region" description="Helical" evidence="7">
    <location>
        <begin position="232"/>
        <end position="249"/>
    </location>
</feature>
<dbReference type="InterPro" id="IPR011701">
    <property type="entry name" value="MFS"/>
</dbReference>
<dbReference type="InterPro" id="IPR036259">
    <property type="entry name" value="MFS_trans_sf"/>
</dbReference>
<accession>A0ABY5PAR9</accession>
<evidence type="ECO:0000256" key="6">
    <source>
        <dbReference type="ARBA" id="ARBA00023136"/>
    </source>
</evidence>
<dbReference type="Gene3D" id="1.20.1720.10">
    <property type="entry name" value="Multidrug resistance protein D"/>
    <property type="match status" value="1"/>
</dbReference>
<dbReference type="InterPro" id="IPR005829">
    <property type="entry name" value="Sugar_transporter_CS"/>
</dbReference>
<name>A0ABY5PAR9_9ACTN</name>
<dbReference type="Gene3D" id="1.20.1250.20">
    <property type="entry name" value="MFS general substrate transporter like domains"/>
    <property type="match status" value="1"/>
</dbReference>
<feature type="transmembrane region" description="Helical" evidence="7">
    <location>
        <begin position="410"/>
        <end position="429"/>
    </location>
</feature>
<keyword evidence="10" id="KW-1185">Reference proteome</keyword>
<sequence>MSSPLPTSPRHPDLVLALVALAQLLIVLDATIVNVALPAIQDDLRLSDQELQWTINAYTLAFGGFLLLGGRAADLFGRRRLFVAGTLLFTVASALNALAESGTLLIAGRALQGVGGALVSPAALSIVTTTFPEGEPRTRALAIWGAVSAAGGAVGLLLGGLLTEWLSWQWIFLVNLPIGLFAAAAAARVVPESRADDVRGFDAPGAVTVTAGMVAVVFAITKAESWGFGDVRTIAVAAAGAVLLAVFVANERRQAEPLLRLAIFRRRTLATANAAMLLAGGAVFGMFYFGSLYLQRVLGLSPVEAGVAFLPFTVMIVAGAAFAQRLVGRTSAKEPILLGLGFATAGLLWYAQLDADGSYLADVLGPIVLIAFGMGNVFVALTLVATAGVAAHEQGLASGIFTSSQQVGGALGLAILGTVAADVAASSLADGVVPLQALVDGFSVALYVGAALTLTAMVLILAALPRRSASVDPAAAVTVV</sequence>
<feature type="transmembrane region" description="Helical" evidence="7">
    <location>
        <begin position="305"/>
        <end position="323"/>
    </location>
</feature>
<reference evidence="10" key="1">
    <citation type="submission" date="2021-11" db="EMBL/GenBank/DDBJ databases">
        <title>Cultivation dependent microbiological survey of springs from the worlds oldest radium mine currently devoted to the extraction of radon-saturated water.</title>
        <authorList>
            <person name="Kapinusova G."/>
            <person name="Smrhova T."/>
            <person name="Strejcek M."/>
            <person name="Suman J."/>
            <person name="Jani K."/>
            <person name="Pajer P."/>
            <person name="Uhlik O."/>
        </authorList>
    </citation>
    <scope>NUCLEOTIDE SEQUENCE [LARGE SCALE GENOMIC DNA]</scope>
    <source>
        <strain evidence="10">J379</strain>
    </source>
</reference>
<evidence type="ECO:0000313" key="10">
    <source>
        <dbReference type="Proteomes" id="UP001058860"/>
    </source>
</evidence>
<evidence type="ECO:0000256" key="3">
    <source>
        <dbReference type="ARBA" id="ARBA00022475"/>
    </source>
</evidence>
<feature type="domain" description="Major facilitator superfamily (MFS) profile" evidence="8">
    <location>
        <begin position="15"/>
        <end position="468"/>
    </location>
</feature>
<proteinExistence type="predicted"/>
<comment type="subcellular location">
    <subcellularLocation>
        <location evidence="1">Cell membrane</location>
        <topology evidence="1">Multi-pass membrane protein</topology>
    </subcellularLocation>
</comment>
<evidence type="ECO:0000256" key="5">
    <source>
        <dbReference type="ARBA" id="ARBA00022989"/>
    </source>
</evidence>
<evidence type="ECO:0000256" key="7">
    <source>
        <dbReference type="SAM" id="Phobius"/>
    </source>
</evidence>
<dbReference type="Pfam" id="PF07690">
    <property type="entry name" value="MFS_1"/>
    <property type="match status" value="1"/>
</dbReference>
<feature type="transmembrane region" description="Helical" evidence="7">
    <location>
        <begin position="441"/>
        <end position="464"/>
    </location>
</feature>
<dbReference type="PANTHER" id="PTHR42718">
    <property type="entry name" value="MAJOR FACILITATOR SUPERFAMILY MULTIDRUG TRANSPORTER MFSC"/>
    <property type="match status" value="1"/>
</dbReference>
<gene>
    <name evidence="9" type="ORF">LRS13_13605</name>
</gene>
<evidence type="ECO:0000256" key="4">
    <source>
        <dbReference type="ARBA" id="ARBA00022692"/>
    </source>
</evidence>
<feature type="transmembrane region" description="Helical" evidence="7">
    <location>
        <begin position="141"/>
        <end position="162"/>
    </location>
</feature>
<keyword evidence="3" id="KW-1003">Cell membrane</keyword>
<dbReference type="EMBL" id="CP088295">
    <property type="protein sequence ID" value="UUY01759.1"/>
    <property type="molecule type" value="Genomic_DNA"/>
</dbReference>
<evidence type="ECO:0000256" key="2">
    <source>
        <dbReference type="ARBA" id="ARBA00022448"/>
    </source>
</evidence>
<feature type="transmembrane region" description="Helical" evidence="7">
    <location>
        <begin position="81"/>
        <end position="99"/>
    </location>
</feature>
<dbReference type="NCBIfam" id="TIGR00711">
    <property type="entry name" value="efflux_EmrB"/>
    <property type="match status" value="1"/>
</dbReference>